<dbReference type="PANTHER" id="PTHR46038:SF37">
    <property type="entry name" value="GLYCOSYLTRANSFERASE"/>
    <property type="match status" value="1"/>
</dbReference>
<dbReference type="STRING" id="981085.W9S8C2"/>
<dbReference type="InterPro" id="IPR005069">
    <property type="entry name" value="Nucl-diP-sugar_transferase"/>
</dbReference>
<gene>
    <name evidence="3" type="ORF">L484_017609</name>
</gene>
<accession>W9S8C2</accession>
<dbReference type="EMBL" id="KE346255">
    <property type="protein sequence ID" value="EXC31329.1"/>
    <property type="molecule type" value="Genomic_DNA"/>
</dbReference>
<keyword evidence="1" id="KW-0472">Membrane</keyword>
<dbReference type="PANTHER" id="PTHR46038">
    <property type="entry name" value="EXPRESSED PROTEIN-RELATED"/>
    <property type="match status" value="1"/>
</dbReference>
<organism evidence="3 4">
    <name type="scientific">Morus notabilis</name>
    <dbReference type="NCBI Taxonomy" id="981085"/>
    <lineage>
        <taxon>Eukaryota</taxon>
        <taxon>Viridiplantae</taxon>
        <taxon>Streptophyta</taxon>
        <taxon>Embryophyta</taxon>
        <taxon>Tracheophyta</taxon>
        <taxon>Spermatophyta</taxon>
        <taxon>Magnoliopsida</taxon>
        <taxon>eudicotyledons</taxon>
        <taxon>Gunneridae</taxon>
        <taxon>Pentapetalae</taxon>
        <taxon>rosids</taxon>
        <taxon>fabids</taxon>
        <taxon>Rosales</taxon>
        <taxon>Moraceae</taxon>
        <taxon>Moreae</taxon>
        <taxon>Morus</taxon>
    </lineage>
</organism>
<feature type="domain" description="Nucleotide-diphospho-sugar transferase" evidence="2">
    <location>
        <begin position="101"/>
        <end position="297"/>
    </location>
</feature>
<dbReference type="eggNOG" id="ENOG502S0VP">
    <property type="taxonomic scope" value="Eukaryota"/>
</dbReference>
<protein>
    <recommendedName>
        <fullName evidence="2">Nucleotide-diphospho-sugar transferase domain-containing protein</fullName>
    </recommendedName>
</protein>
<reference evidence="4" key="1">
    <citation type="submission" date="2013-01" db="EMBL/GenBank/DDBJ databases">
        <title>Draft Genome Sequence of a Mulberry Tree, Morus notabilis C.K. Schneid.</title>
        <authorList>
            <person name="He N."/>
            <person name="Zhao S."/>
        </authorList>
    </citation>
    <scope>NUCLEOTIDE SEQUENCE</scope>
</reference>
<dbReference type="InterPro" id="IPR044821">
    <property type="entry name" value="At1g28695/At4g15970-like"/>
</dbReference>
<sequence>MKASSSLKSPHILLMALSIFSIACCILLMKSSKPTGGNDGTVASQYSNSKSNELVQVLRRASMEDGTVILTTIFDEAWTRPGSVLGLFLKSFQIGQGTKRLLNHLVIVTLGSQAFQNCNCLHPHCFQLRPFGSRKGPLALDNLVIQRNTNNLLLQVLDLGYSFIFTEADVMWLRTPIVHIHPSYEITIPCNLHSEDSQNRSNKPGRGLFYVKSNAVSIELFKYRKVWGTLYPNSHVKSLCEALKEQQDVIEMLGVRIQYLNATYFGGFCQGDSREIRQVYTLQANCCDNVEDKVHDLKLVLEDWINFRAQSFNISLGKRAPTKCIA</sequence>
<keyword evidence="1" id="KW-1133">Transmembrane helix</keyword>
<dbReference type="Pfam" id="PF03407">
    <property type="entry name" value="Nucleotid_trans"/>
    <property type="match status" value="1"/>
</dbReference>
<evidence type="ECO:0000256" key="1">
    <source>
        <dbReference type="SAM" id="Phobius"/>
    </source>
</evidence>
<name>W9S8C2_9ROSA</name>
<keyword evidence="4" id="KW-1185">Reference proteome</keyword>
<dbReference type="AlphaFoldDB" id="W9S8C2"/>
<feature type="transmembrane region" description="Helical" evidence="1">
    <location>
        <begin position="12"/>
        <end position="29"/>
    </location>
</feature>
<proteinExistence type="predicted"/>
<dbReference type="PROSITE" id="PS51257">
    <property type="entry name" value="PROKAR_LIPOPROTEIN"/>
    <property type="match status" value="1"/>
</dbReference>
<evidence type="ECO:0000313" key="4">
    <source>
        <dbReference type="Proteomes" id="UP000030645"/>
    </source>
</evidence>
<keyword evidence="1" id="KW-0812">Transmembrane</keyword>
<evidence type="ECO:0000259" key="2">
    <source>
        <dbReference type="Pfam" id="PF03407"/>
    </source>
</evidence>
<dbReference type="Proteomes" id="UP000030645">
    <property type="component" value="Unassembled WGS sequence"/>
</dbReference>
<evidence type="ECO:0000313" key="3">
    <source>
        <dbReference type="EMBL" id="EXC31329.1"/>
    </source>
</evidence>